<dbReference type="EMBL" id="LFDV01000002">
    <property type="protein sequence ID" value="KTB48738.1"/>
    <property type="molecule type" value="Genomic_DNA"/>
</dbReference>
<sequence>MIWNLPENDSDYSIRWKMIKSNLNRRYAVPIVAAMRFKVNEGKEEKGIGQRPVWEHAIRDQADVNCHCDYIHCNPVKHVLITYTTLWRDSGIIKYIENGLYPPNGDNQWINNFRT</sequence>
<dbReference type="Proteomes" id="UP000053947">
    <property type="component" value="Unassembled WGS sequence"/>
</dbReference>
<gene>
    <name evidence="1" type="ORF">DEALK_15850</name>
</gene>
<dbReference type="GO" id="GO:0003677">
    <property type="term" value="F:DNA binding"/>
    <property type="evidence" value="ECO:0007669"/>
    <property type="project" value="InterPro"/>
</dbReference>
<dbReference type="InterPro" id="IPR036515">
    <property type="entry name" value="Transposase_17_sf"/>
</dbReference>
<protein>
    <submittedName>
        <fullName evidence="1">Uncharacterized protein</fullName>
    </submittedName>
</protein>
<organism evidence="1 2">
    <name type="scientific">Dehalogenimonas alkenigignens</name>
    <dbReference type="NCBI Taxonomy" id="1217799"/>
    <lineage>
        <taxon>Bacteria</taxon>
        <taxon>Bacillati</taxon>
        <taxon>Chloroflexota</taxon>
        <taxon>Dehalococcoidia</taxon>
        <taxon>Dehalococcoidales</taxon>
        <taxon>Dehalococcoidaceae</taxon>
        <taxon>Dehalogenimonas</taxon>
    </lineage>
</organism>
<name>A0A0W0GJN4_9CHLR</name>
<dbReference type="SUPFAM" id="SSF143422">
    <property type="entry name" value="Transposase IS200-like"/>
    <property type="match status" value="1"/>
</dbReference>
<comment type="caution">
    <text evidence="1">The sequence shown here is derived from an EMBL/GenBank/DDBJ whole genome shotgun (WGS) entry which is preliminary data.</text>
</comment>
<evidence type="ECO:0000313" key="2">
    <source>
        <dbReference type="Proteomes" id="UP000053947"/>
    </source>
</evidence>
<dbReference type="STRING" id="1217799.DEALK_15850"/>
<dbReference type="GO" id="GO:0006313">
    <property type="term" value="P:DNA transposition"/>
    <property type="evidence" value="ECO:0007669"/>
    <property type="project" value="InterPro"/>
</dbReference>
<proteinExistence type="predicted"/>
<dbReference type="Gene3D" id="3.30.70.1290">
    <property type="entry name" value="Transposase IS200-like"/>
    <property type="match status" value="1"/>
</dbReference>
<evidence type="ECO:0000313" key="1">
    <source>
        <dbReference type="EMBL" id="KTB48738.1"/>
    </source>
</evidence>
<dbReference type="GO" id="GO:0004803">
    <property type="term" value="F:transposase activity"/>
    <property type="evidence" value="ECO:0007669"/>
    <property type="project" value="InterPro"/>
</dbReference>
<dbReference type="AlphaFoldDB" id="A0A0W0GJN4"/>
<keyword evidence="2" id="KW-1185">Reference proteome</keyword>
<accession>A0A0W0GJN4</accession>
<reference evidence="1 2" key="1">
    <citation type="submission" date="2015-06" db="EMBL/GenBank/DDBJ databases">
        <title>Genome sequence of the organohalide-respiring Dehalogenimonas alkenigignens type strain (IP3-3T).</title>
        <authorList>
            <person name="Key T.A."/>
            <person name="Richmond D.P."/>
            <person name="Bowman K.S."/>
            <person name="Cho Y.-J."/>
            <person name="Chun J."/>
            <person name="da Costa M.S."/>
            <person name="Rainey F.A."/>
            <person name="Moe W.M."/>
        </authorList>
    </citation>
    <scope>NUCLEOTIDE SEQUENCE [LARGE SCALE GENOMIC DNA]</scope>
    <source>
        <strain evidence="1 2">IP3-3</strain>
    </source>
</reference>